<gene>
    <name evidence="27" type="ORF">C7378_0450</name>
</gene>
<comment type="catalytic activity">
    <reaction evidence="1">
        <text>Hydrolysis of terminal, non-reducing beta-D-mannose residues in beta-D-mannosides.</text>
        <dbReference type="EC" id="3.2.1.25"/>
    </reaction>
</comment>
<dbReference type="PROSITE" id="PS00608">
    <property type="entry name" value="GLYCOSYL_HYDROL_F2_2"/>
    <property type="match status" value="1"/>
</dbReference>
<dbReference type="GO" id="GO:0004567">
    <property type="term" value="F:beta-mannosidase activity"/>
    <property type="evidence" value="ECO:0007669"/>
    <property type="project" value="UniProtKB-EC"/>
</dbReference>
<dbReference type="Gene3D" id="2.60.40.10">
    <property type="entry name" value="Immunoglobulins"/>
    <property type="match status" value="3"/>
</dbReference>
<feature type="domain" description="Glycoside hydrolase family 2 immunoglobulin-like beta-sandwich" evidence="22">
    <location>
        <begin position="234"/>
        <end position="341"/>
    </location>
</feature>
<dbReference type="SUPFAM" id="SSF49785">
    <property type="entry name" value="Galactose-binding domain-like"/>
    <property type="match status" value="1"/>
</dbReference>
<dbReference type="Gene3D" id="3.20.20.80">
    <property type="entry name" value="Glycosidases"/>
    <property type="match status" value="1"/>
</dbReference>
<comment type="function">
    <text evidence="2">Exoglycosidase that cleaves the single beta-linked mannose residue from the non-reducing end of all N-linked glycoprotein oligosaccharides.</text>
</comment>
<evidence type="ECO:0000259" key="24">
    <source>
        <dbReference type="Pfam" id="PF17753"/>
    </source>
</evidence>
<organism evidence="27 28">
    <name type="scientific">Acidipila rosea</name>
    <dbReference type="NCBI Taxonomy" id="768535"/>
    <lineage>
        <taxon>Bacteria</taxon>
        <taxon>Pseudomonadati</taxon>
        <taxon>Acidobacteriota</taxon>
        <taxon>Terriglobia</taxon>
        <taxon>Terriglobales</taxon>
        <taxon>Acidobacteriaceae</taxon>
        <taxon>Acidipila</taxon>
    </lineage>
</organism>
<evidence type="ECO:0000256" key="15">
    <source>
        <dbReference type="ARBA" id="ARBA00023228"/>
    </source>
</evidence>
<dbReference type="Pfam" id="PF22666">
    <property type="entry name" value="Glyco_hydro_2_N2"/>
    <property type="match status" value="1"/>
</dbReference>
<dbReference type="OrthoDB" id="9801077at2"/>
<keyword evidence="14" id="KW-0325">Glycoprotein</keyword>
<comment type="similarity">
    <text evidence="18">Belongs to the glycosyl hydrolase 2 family. Beta-mannosidase B subfamily.</text>
</comment>
<dbReference type="InterPro" id="IPR017853">
    <property type="entry name" value="GH"/>
</dbReference>
<evidence type="ECO:0000256" key="14">
    <source>
        <dbReference type="ARBA" id="ARBA00023180"/>
    </source>
</evidence>
<dbReference type="SUPFAM" id="SSF51445">
    <property type="entry name" value="(Trans)glycosidases"/>
    <property type="match status" value="1"/>
</dbReference>
<evidence type="ECO:0000256" key="16">
    <source>
        <dbReference type="ARBA" id="ARBA00023295"/>
    </source>
</evidence>
<keyword evidence="10" id="KW-0964">Secreted</keyword>
<dbReference type="EMBL" id="SMGK01000001">
    <property type="protein sequence ID" value="TCK75467.1"/>
    <property type="molecule type" value="Genomic_DNA"/>
</dbReference>
<evidence type="ECO:0000256" key="12">
    <source>
        <dbReference type="ARBA" id="ARBA00022801"/>
    </source>
</evidence>
<keyword evidence="13" id="KW-1015">Disulfide bond</keyword>
<dbReference type="InterPro" id="IPR023232">
    <property type="entry name" value="Glyco_hydro_2_AS"/>
</dbReference>
<feature type="domain" description="Beta-mannosidase Ig-fold" evidence="24">
    <location>
        <begin position="792"/>
        <end position="869"/>
    </location>
</feature>
<dbReference type="GO" id="GO:0005576">
    <property type="term" value="C:extracellular region"/>
    <property type="evidence" value="ECO:0007669"/>
    <property type="project" value="UniProtKB-SubCell"/>
</dbReference>
<dbReference type="InterPro" id="IPR054593">
    <property type="entry name" value="Beta-mannosidase-like_N2"/>
</dbReference>
<dbReference type="InterPro" id="IPR041625">
    <property type="entry name" value="Beta-mannosidase_Ig"/>
</dbReference>
<comment type="subunit">
    <text evidence="6">Monomer.</text>
</comment>
<evidence type="ECO:0000256" key="6">
    <source>
        <dbReference type="ARBA" id="ARBA00011245"/>
    </source>
</evidence>
<evidence type="ECO:0000256" key="1">
    <source>
        <dbReference type="ARBA" id="ARBA00000829"/>
    </source>
</evidence>
<evidence type="ECO:0000259" key="25">
    <source>
        <dbReference type="Pfam" id="PF17786"/>
    </source>
</evidence>
<dbReference type="Pfam" id="PF00703">
    <property type="entry name" value="Glyco_hydro_2"/>
    <property type="match status" value="1"/>
</dbReference>
<dbReference type="InterPro" id="IPR008979">
    <property type="entry name" value="Galactose-bd-like_sf"/>
</dbReference>
<dbReference type="Gene3D" id="2.60.120.260">
    <property type="entry name" value="Galactose-binding domain-like"/>
    <property type="match status" value="1"/>
</dbReference>
<dbReference type="EC" id="3.2.1.25" evidence="8"/>
<accession>A0A4R1LCU4</accession>
<evidence type="ECO:0000256" key="3">
    <source>
        <dbReference type="ARBA" id="ARBA00004371"/>
    </source>
</evidence>
<evidence type="ECO:0000259" key="22">
    <source>
        <dbReference type="Pfam" id="PF00703"/>
    </source>
</evidence>
<dbReference type="SUPFAM" id="SSF49303">
    <property type="entry name" value="beta-Galactosidase/glucuronidase domain"/>
    <property type="match status" value="3"/>
</dbReference>
<evidence type="ECO:0000256" key="9">
    <source>
        <dbReference type="ARBA" id="ARBA00015707"/>
    </source>
</evidence>
<evidence type="ECO:0000256" key="17">
    <source>
        <dbReference type="ARBA" id="ARBA00032581"/>
    </source>
</evidence>
<evidence type="ECO:0000256" key="13">
    <source>
        <dbReference type="ARBA" id="ARBA00023157"/>
    </source>
</evidence>
<evidence type="ECO:0000256" key="20">
    <source>
        <dbReference type="ARBA" id="ARBA00041614"/>
    </source>
</evidence>
<evidence type="ECO:0000259" key="23">
    <source>
        <dbReference type="Pfam" id="PF02836"/>
    </source>
</evidence>
<feature type="signal peptide" evidence="21">
    <location>
        <begin position="1"/>
        <end position="25"/>
    </location>
</feature>
<dbReference type="FunFam" id="2.60.120.260:FF:000060">
    <property type="entry name" value="Probable beta-mannosidase"/>
    <property type="match status" value="1"/>
</dbReference>
<keyword evidence="12" id="KW-0378">Hydrolase</keyword>
<dbReference type="Pfam" id="PF17753">
    <property type="entry name" value="Ig_mannosidase"/>
    <property type="match status" value="1"/>
</dbReference>
<dbReference type="Pfam" id="PF02836">
    <property type="entry name" value="Glyco_hydro_2_C"/>
    <property type="match status" value="1"/>
</dbReference>
<dbReference type="GO" id="GO:0005764">
    <property type="term" value="C:lysosome"/>
    <property type="evidence" value="ECO:0007669"/>
    <property type="project" value="UniProtKB-SubCell"/>
</dbReference>
<keyword evidence="11 21" id="KW-0732">Signal</keyword>
<dbReference type="AlphaFoldDB" id="A0A4R1LCU4"/>
<comment type="subcellular location">
    <subcellularLocation>
        <location evidence="3">Lysosome</location>
    </subcellularLocation>
    <subcellularLocation>
        <location evidence="4">Secreted</location>
    </subcellularLocation>
</comment>
<evidence type="ECO:0000256" key="7">
    <source>
        <dbReference type="ARBA" id="ARBA00011738"/>
    </source>
</evidence>
<comment type="subunit">
    <text evidence="7">Homodimer.</text>
</comment>
<reference evidence="27 28" key="1">
    <citation type="submission" date="2019-03" db="EMBL/GenBank/DDBJ databases">
        <title>Genomic Encyclopedia of Type Strains, Phase IV (KMG-IV): sequencing the most valuable type-strain genomes for metagenomic binning, comparative biology and taxonomic classification.</title>
        <authorList>
            <person name="Goeker M."/>
        </authorList>
    </citation>
    <scope>NUCLEOTIDE SEQUENCE [LARGE SCALE GENOMIC DNA]</scope>
    <source>
        <strain evidence="27 28">DSM 103428</strain>
    </source>
</reference>
<evidence type="ECO:0000256" key="5">
    <source>
        <dbReference type="ARBA" id="ARBA00004740"/>
    </source>
</evidence>
<dbReference type="InterPro" id="IPR050887">
    <property type="entry name" value="Beta-mannosidase_GH2"/>
</dbReference>
<dbReference type="InterPro" id="IPR006102">
    <property type="entry name" value="Ig-like_GH2"/>
</dbReference>
<sequence>MPSSHVRLLRLLPVALLLFPLGLTAASTSPKQSIPIDSGWQFRQRVETGDAPANGQAPAPSAVKTTHWLPAQVPGDVHLDLLHNNLIPDPFYRDNEAKLQWVQDASWEYQTTLTVTQSMLAHQHVELVFDGLDSAADVSINGQHVLSADNMFRQWRVDVRAILKPGANTLLVVFPSPIKAAQKVAANDPWQSRTKTAEKTYIRKAAYEYGWDWGPRFVTSGIWRPAHLDLWDDARIDNFYIQQQEISKQAAELNLKFTVQSSSDQKATLQVNYDEGGHQGSVSRDFELVPGENDVDLPLEIANPDLWYPTGYGAQPIYHFHARLTEGKATVDEADAKAGMRKVVLRRDVDQWGRSFEFVVNGIPVFAKGADVIPFDSFPNRVTTAQYRQILQSAKDANMNMIRHWGGGYYETQEFYDICDELGLMVWQDFMFGNDWQPGTYSFKQNVEKEVEYQVKRLRNHPSIVLWSGNNETESAFAWGGRSELPADVRLRMWQDYLTTFSGVIARTVAQFNPETPYWPSSPSADYEDTSAKYMSGDMHDWSVWHGNAEFSEYEKHFPRFVSEYGFQSFPEMRTIEAFTKPEDRTSIFTPVMLAHQKNDAGNQIIHDYMLRYYGEPKDFASFLYASQVLQAESTRIGAEHWRRLRPRTMGSIFWQLNDCWPVASWASIDYYGRWKALQYYAKRFYAPVLVSPYIEDGKLDVYVVSDRTEAQSGQLRLRIMDFNGKVLKEQTLSVSLPALSSRAYIELPLSEFVNANGTDSAAIFGAADLTIAGQPASSNIIYFAPTKQVHLPQAKIASELSGGNGTYTLKLSSPVLARDAYVSFGDNDVKFSDNYVDLLPGEPQTITVTSNASLEMLRSSMKVVSLVDAFGAQPASAAAVVPAR</sequence>
<evidence type="ECO:0000259" key="26">
    <source>
        <dbReference type="Pfam" id="PF22666"/>
    </source>
</evidence>
<dbReference type="GO" id="GO:0005975">
    <property type="term" value="P:carbohydrate metabolic process"/>
    <property type="evidence" value="ECO:0007669"/>
    <property type="project" value="InterPro"/>
</dbReference>
<dbReference type="GO" id="GO:0006516">
    <property type="term" value="P:glycoprotein catabolic process"/>
    <property type="evidence" value="ECO:0007669"/>
    <property type="project" value="TreeGrafter"/>
</dbReference>
<keyword evidence="16" id="KW-0326">Glycosidase</keyword>
<evidence type="ECO:0000256" key="19">
    <source>
        <dbReference type="ARBA" id="ARBA00041069"/>
    </source>
</evidence>
<evidence type="ECO:0000313" key="28">
    <source>
        <dbReference type="Proteomes" id="UP000295210"/>
    </source>
</evidence>
<evidence type="ECO:0000256" key="11">
    <source>
        <dbReference type="ARBA" id="ARBA00022729"/>
    </source>
</evidence>
<evidence type="ECO:0000256" key="10">
    <source>
        <dbReference type="ARBA" id="ARBA00022525"/>
    </source>
</evidence>
<dbReference type="PANTHER" id="PTHR43730:SF1">
    <property type="entry name" value="BETA-MANNOSIDASE"/>
    <property type="match status" value="1"/>
</dbReference>
<evidence type="ECO:0000256" key="18">
    <source>
        <dbReference type="ARBA" id="ARBA00038429"/>
    </source>
</evidence>
<evidence type="ECO:0000313" key="27">
    <source>
        <dbReference type="EMBL" id="TCK75467.1"/>
    </source>
</evidence>
<feature type="chain" id="PRO_5020680782" description="Beta-mannosidase" evidence="21">
    <location>
        <begin position="26"/>
        <end position="885"/>
    </location>
</feature>
<keyword evidence="28" id="KW-1185">Reference proteome</keyword>
<feature type="domain" description="Glycoside hydrolase family 2 catalytic" evidence="23">
    <location>
        <begin position="386"/>
        <end position="474"/>
    </location>
</feature>
<dbReference type="Pfam" id="PF17786">
    <property type="entry name" value="Mannosidase_ig"/>
    <property type="match status" value="1"/>
</dbReference>
<evidence type="ECO:0000256" key="21">
    <source>
        <dbReference type="SAM" id="SignalP"/>
    </source>
</evidence>
<dbReference type="InterPro" id="IPR013783">
    <property type="entry name" value="Ig-like_fold"/>
</dbReference>
<comment type="caution">
    <text evidence="27">The sequence shown here is derived from an EMBL/GenBank/DDBJ whole genome shotgun (WGS) entry which is preliminary data.</text>
</comment>
<dbReference type="Proteomes" id="UP000295210">
    <property type="component" value="Unassembled WGS sequence"/>
</dbReference>
<evidence type="ECO:0000256" key="8">
    <source>
        <dbReference type="ARBA" id="ARBA00012754"/>
    </source>
</evidence>
<feature type="domain" description="Beta-mannosidase-like galactose-binding" evidence="26">
    <location>
        <begin position="59"/>
        <end position="224"/>
    </location>
</feature>
<proteinExistence type="inferred from homology"/>
<dbReference type="InterPro" id="IPR036156">
    <property type="entry name" value="Beta-gal/glucu_dom_sf"/>
</dbReference>
<protein>
    <recommendedName>
        <fullName evidence="9">Beta-mannosidase</fullName>
        <ecNumber evidence="8">3.2.1.25</ecNumber>
    </recommendedName>
    <alternativeName>
        <fullName evidence="19">Beta-mannosidase B</fullName>
    </alternativeName>
    <alternativeName>
        <fullName evidence="17">Lysosomal beta A mannosidase</fullName>
    </alternativeName>
    <alternativeName>
        <fullName evidence="20">Mannanase B</fullName>
    </alternativeName>
</protein>
<dbReference type="PANTHER" id="PTHR43730">
    <property type="entry name" value="BETA-MANNOSIDASE"/>
    <property type="match status" value="1"/>
</dbReference>
<evidence type="ECO:0000256" key="2">
    <source>
        <dbReference type="ARBA" id="ARBA00003150"/>
    </source>
</evidence>
<dbReference type="InterPro" id="IPR041447">
    <property type="entry name" value="Mannosidase_ig"/>
</dbReference>
<comment type="pathway">
    <text evidence="5">Glycan metabolism; N-glycan degradation.</text>
</comment>
<name>A0A4R1LCU4_9BACT</name>
<dbReference type="FunFam" id="3.20.20.80:FF:000050">
    <property type="entry name" value="Beta-mannosidase B"/>
    <property type="match status" value="1"/>
</dbReference>
<dbReference type="InterPro" id="IPR006103">
    <property type="entry name" value="Glyco_hydro_2_cat"/>
</dbReference>
<evidence type="ECO:0000256" key="4">
    <source>
        <dbReference type="ARBA" id="ARBA00004613"/>
    </source>
</evidence>
<feature type="domain" description="Mannosidase Ig/CBM-like" evidence="25">
    <location>
        <begin position="698"/>
        <end position="788"/>
    </location>
</feature>
<keyword evidence="15" id="KW-0458">Lysosome</keyword>